<sequence length="913" mass="101083">MAPLAHYFLFVLIILAVSSASVTTRSAGSEAEALLQWKDSLHNPSDLSLLSWKLLRPHNYSSGHHDMKSRGGNCCRWTGIVCNRYGSVMKINLTSSNLRGTLQNFSFSSFPNLHTFVLYNHSLYGSIPSHISNLSRLTYLDLRMNHFSGNIPSEMGLLTSLRVIYLSMNDLNGSLPLIISSIRNLSSLSILTMGANKISDFIPQEIGRLKSLVELWLFENHLVNSIPASIGNLSHLSILSLYTNKITGSIPRELGKLESLTELSLDENNLTGSIPRELGQLKSLVELYLDGNHLTGSIPQAFGNLSSLDEIDLNDNCLTGSIPASIGNLSNLTGLYLYGNQLSHLVPSALGNLVKLRYLELGNNQFSGPIPSEIGKLKSVIWLSFYGNKVTGSIPLELNNLTNLEYLQLQANLLSGDLPENICFGGKLKEFYASYNNFTPTIQKRLKSCTTLIRIELQANQLTGNISEVFGIYPNLYYMDLSNNKFYGELSEMWGRYNNLSMLNISNNEISGQLPVELGKASQLRILDLSSNLLEKIPKELGQLKLLFSLKLNNNSLSSGVPTEIGMLLELRQLDLSSNNLSGPIPQDLANCSKLIYLNMSKNKFSEIIPFQIGKLEIIEATENFESKYCIGVGGYGSVYKSLLSTGEVVAVKKFHENSGVLSQESFKSEISALTKVRHRNIIKLLGYCSHRRHSFLVYEFMEEGSLAKILSDNMKAMELDWTKRVNVVKGLADAISYMHLECCPTIVHRDISSKNVLLDAEFEAHISDFGSARIFDPESSNWTSFAGTFGYSAPELAFTMEVNQKSDVYSYGVVTLEVIMGKHPGDLISTLLTSSSPPAADRILLMDVIDQRLSPPRRQIAEQVASVAKLAFACIHPSPQSRPTMKQVSEKLSTSSPSLLQPLDMITLKQLL</sequence>
<comment type="catalytic activity">
    <reaction evidence="21">
        <text>L-threonyl-[protein] + ATP = O-phospho-L-threonyl-[protein] + ADP + H(+)</text>
        <dbReference type="Rhea" id="RHEA:46608"/>
        <dbReference type="Rhea" id="RHEA-COMP:11060"/>
        <dbReference type="Rhea" id="RHEA-COMP:11605"/>
        <dbReference type="ChEBI" id="CHEBI:15378"/>
        <dbReference type="ChEBI" id="CHEBI:30013"/>
        <dbReference type="ChEBI" id="CHEBI:30616"/>
        <dbReference type="ChEBI" id="CHEBI:61977"/>
        <dbReference type="ChEBI" id="CHEBI:456216"/>
        <dbReference type="EC" id="2.7.11.1"/>
    </reaction>
</comment>
<evidence type="ECO:0000256" key="5">
    <source>
        <dbReference type="ARBA" id="ARBA00022512"/>
    </source>
</evidence>
<evidence type="ECO:0000256" key="16">
    <source>
        <dbReference type="ARBA" id="ARBA00022989"/>
    </source>
</evidence>
<dbReference type="EMBL" id="VOIH02000001">
    <property type="protein sequence ID" value="KAF3455519.1"/>
    <property type="molecule type" value="Genomic_DNA"/>
</dbReference>
<evidence type="ECO:0000256" key="17">
    <source>
        <dbReference type="ARBA" id="ARBA00023136"/>
    </source>
</evidence>
<keyword evidence="5" id="KW-0134">Cell wall</keyword>
<protein>
    <recommendedName>
        <fullName evidence="4">non-specific serine/threonine protein kinase</fullName>
        <ecNumber evidence="4">2.7.11.1</ecNumber>
    </recommendedName>
</protein>
<dbReference type="Pfam" id="PF00560">
    <property type="entry name" value="LRR_1"/>
    <property type="match status" value="6"/>
</dbReference>
<dbReference type="GO" id="GO:0004674">
    <property type="term" value="F:protein serine/threonine kinase activity"/>
    <property type="evidence" value="ECO:0007669"/>
    <property type="project" value="UniProtKB-KW"/>
</dbReference>
<dbReference type="GO" id="GO:0005886">
    <property type="term" value="C:plasma membrane"/>
    <property type="evidence" value="ECO:0007669"/>
    <property type="project" value="UniProtKB-SubCell"/>
</dbReference>
<dbReference type="FunFam" id="1.10.510.10:FF:000445">
    <property type="entry name" value="MDIS1-interacting receptor like kinase 2"/>
    <property type="match status" value="1"/>
</dbReference>
<dbReference type="GO" id="GO:0005524">
    <property type="term" value="F:ATP binding"/>
    <property type="evidence" value="ECO:0007669"/>
    <property type="project" value="UniProtKB-UniRule"/>
</dbReference>
<feature type="domain" description="Protein kinase" evidence="25">
    <location>
        <begin position="625"/>
        <end position="900"/>
    </location>
</feature>
<evidence type="ECO:0000256" key="24">
    <source>
        <dbReference type="SAM" id="SignalP"/>
    </source>
</evidence>
<dbReference type="FunFam" id="3.30.200.20:FF:000309">
    <property type="entry name" value="Leucine-rich repeat receptor protein kinase MSP1"/>
    <property type="match status" value="1"/>
</dbReference>
<keyword evidence="5" id="KW-0964">Secreted</keyword>
<dbReference type="GO" id="GO:0009791">
    <property type="term" value="P:post-embryonic development"/>
    <property type="evidence" value="ECO:0007669"/>
    <property type="project" value="UniProtKB-ARBA"/>
</dbReference>
<dbReference type="FunFam" id="3.80.10.10:FF:000233">
    <property type="entry name" value="Leucine-rich repeat receptor-like protein kinase TDR"/>
    <property type="match status" value="1"/>
</dbReference>
<evidence type="ECO:0000256" key="9">
    <source>
        <dbReference type="ARBA" id="ARBA00022679"/>
    </source>
</evidence>
<keyword evidence="12" id="KW-0677">Repeat</keyword>
<dbReference type="InterPro" id="IPR032675">
    <property type="entry name" value="LRR_dom_sf"/>
</dbReference>
<dbReference type="InterPro" id="IPR051716">
    <property type="entry name" value="Plant_RL_S/T_kinase"/>
</dbReference>
<evidence type="ECO:0000256" key="11">
    <source>
        <dbReference type="ARBA" id="ARBA00022729"/>
    </source>
</evidence>
<keyword evidence="16" id="KW-1133">Transmembrane helix</keyword>
<dbReference type="EC" id="2.7.11.1" evidence="4"/>
<dbReference type="PROSITE" id="PS51450">
    <property type="entry name" value="LRR"/>
    <property type="match status" value="1"/>
</dbReference>
<evidence type="ECO:0000256" key="7">
    <source>
        <dbReference type="ARBA" id="ARBA00022553"/>
    </source>
</evidence>
<evidence type="ECO:0000256" key="8">
    <source>
        <dbReference type="ARBA" id="ARBA00022614"/>
    </source>
</evidence>
<dbReference type="InterPro" id="IPR000719">
    <property type="entry name" value="Prot_kinase_dom"/>
</dbReference>
<evidence type="ECO:0000256" key="23">
    <source>
        <dbReference type="PROSITE-ProRule" id="PRU10141"/>
    </source>
</evidence>
<dbReference type="InterPro" id="IPR003591">
    <property type="entry name" value="Leu-rich_rpt_typical-subtyp"/>
</dbReference>
<keyword evidence="19" id="KW-0325">Glycoprotein</keyword>
<dbReference type="FunFam" id="3.80.10.10:FF:000544">
    <property type="entry name" value="Leucine-rich repeat receptor-like serine/threonine-protein kinase BAM3"/>
    <property type="match status" value="1"/>
</dbReference>
<dbReference type="Gene3D" id="3.30.200.20">
    <property type="entry name" value="Phosphorylase Kinase, domain 1"/>
    <property type="match status" value="1"/>
</dbReference>
<dbReference type="PANTHER" id="PTHR48053">
    <property type="entry name" value="LEUCINE RICH REPEAT FAMILY PROTEIN, EXPRESSED"/>
    <property type="match status" value="1"/>
</dbReference>
<dbReference type="Proteomes" id="UP000796880">
    <property type="component" value="Unassembled WGS sequence"/>
</dbReference>
<keyword evidence="9" id="KW-0808">Transferase</keyword>
<evidence type="ECO:0000256" key="3">
    <source>
        <dbReference type="ARBA" id="ARBA00004479"/>
    </source>
</evidence>
<dbReference type="InterPro" id="IPR008266">
    <property type="entry name" value="Tyr_kinase_AS"/>
</dbReference>
<dbReference type="PROSITE" id="PS00109">
    <property type="entry name" value="PROTEIN_KINASE_TYR"/>
    <property type="match status" value="1"/>
</dbReference>
<evidence type="ECO:0000256" key="10">
    <source>
        <dbReference type="ARBA" id="ARBA00022692"/>
    </source>
</evidence>
<dbReference type="FunFam" id="3.80.10.10:FF:000383">
    <property type="entry name" value="Leucine-rich repeat receptor protein kinase EMS1"/>
    <property type="match status" value="1"/>
</dbReference>
<evidence type="ECO:0000256" key="13">
    <source>
        <dbReference type="ARBA" id="ARBA00022741"/>
    </source>
</evidence>
<keyword evidence="15 23" id="KW-0067">ATP-binding</keyword>
<dbReference type="InterPro" id="IPR013210">
    <property type="entry name" value="LRR_N_plant-typ"/>
</dbReference>
<keyword evidence="13 23" id="KW-0547">Nucleotide-binding</keyword>
<feature type="binding site" evidence="23">
    <location>
        <position position="654"/>
    </location>
    <ligand>
        <name>ATP</name>
        <dbReference type="ChEBI" id="CHEBI:30616"/>
    </ligand>
</feature>
<dbReference type="Pfam" id="PF23598">
    <property type="entry name" value="LRR_14"/>
    <property type="match status" value="1"/>
</dbReference>
<keyword evidence="10" id="KW-0812">Transmembrane</keyword>
<comment type="caution">
    <text evidence="26">The sequence shown here is derived from an EMBL/GenBank/DDBJ whole genome shotgun (WGS) entry which is preliminary data.</text>
</comment>
<name>A0A8K0HQ28_9ROSA</name>
<dbReference type="Gene3D" id="1.10.510.10">
    <property type="entry name" value="Transferase(Phosphotransferase) domain 1"/>
    <property type="match status" value="1"/>
</dbReference>
<keyword evidence="27" id="KW-1185">Reference proteome</keyword>
<feature type="chain" id="PRO_5035465631" description="non-specific serine/threonine protein kinase" evidence="24">
    <location>
        <begin position="21"/>
        <end position="913"/>
    </location>
</feature>
<dbReference type="PROSITE" id="PS00107">
    <property type="entry name" value="PROTEIN_KINASE_ATP"/>
    <property type="match status" value="1"/>
</dbReference>
<evidence type="ECO:0000256" key="19">
    <source>
        <dbReference type="ARBA" id="ARBA00023180"/>
    </source>
</evidence>
<evidence type="ECO:0000256" key="4">
    <source>
        <dbReference type="ARBA" id="ARBA00012513"/>
    </source>
</evidence>
<feature type="signal peptide" evidence="24">
    <location>
        <begin position="1"/>
        <end position="20"/>
    </location>
</feature>
<evidence type="ECO:0000313" key="26">
    <source>
        <dbReference type="EMBL" id="KAF3455519.1"/>
    </source>
</evidence>
<dbReference type="PANTHER" id="PTHR48053:SF168">
    <property type="entry name" value="LRR RECEPTOR-LIKE KINASE FAMILY PROTEIN"/>
    <property type="match status" value="1"/>
</dbReference>
<proteinExistence type="inferred from homology"/>
<dbReference type="OrthoDB" id="676979at2759"/>
<organism evidence="26 27">
    <name type="scientific">Rhamnella rubrinervis</name>
    <dbReference type="NCBI Taxonomy" id="2594499"/>
    <lineage>
        <taxon>Eukaryota</taxon>
        <taxon>Viridiplantae</taxon>
        <taxon>Streptophyta</taxon>
        <taxon>Embryophyta</taxon>
        <taxon>Tracheophyta</taxon>
        <taxon>Spermatophyta</taxon>
        <taxon>Magnoliopsida</taxon>
        <taxon>eudicotyledons</taxon>
        <taxon>Gunneridae</taxon>
        <taxon>Pentapetalae</taxon>
        <taxon>rosids</taxon>
        <taxon>fabids</taxon>
        <taxon>Rosales</taxon>
        <taxon>Rhamnaceae</taxon>
        <taxon>rhamnoid group</taxon>
        <taxon>Rhamneae</taxon>
        <taxon>Rhamnella</taxon>
    </lineage>
</organism>
<dbReference type="AlphaFoldDB" id="A0A8K0HQ28"/>
<dbReference type="FunFam" id="3.80.10.10:FF:000400">
    <property type="entry name" value="Nuclear pore complex protein NUP107"/>
    <property type="match status" value="1"/>
</dbReference>
<dbReference type="SUPFAM" id="SSF56112">
    <property type="entry name" value="Protein kinase-like (PK-like)"/>
    <property type="match status" value="1"/>
</dbReference>
<comment type="similarity">
    <text evidence="20">Belongs to the polygalacturonase-inhibiting protein family.</text>
</comment>
<evidence type="ECO:0000256" key="20">
    <source>
        <dbReference type="ARBA" id="ARBA00038043"/>
    </source>
</evidence>
<comment type="catalytic activity">
    <reaction evidence="22">
        <text>L-seryl-[protein] + ATP = O-phospho-L-seryl-[protein] + ADP + H(+)</text>
        <dbReference type="Rhea" id="RHEA:17989"/>
        <dbReference type="Rhea" id="RHEA-COMP:9863"/>
        <dbReference type="Rhea" id="RHEA-COMP:11604"/>
        <dbReference type="ChEBI" id="CHEBI:15378"/>
        <dbReference type="ChEBI" id="CHEBI:29999"/>
        <dbReference type="ChEBI" id="CHEBI:30616"/>
        <dbReference type="ChEBI" id="CHEBI:83421"/>
        <dbReference type="ChEBI" id="CHEBI:456216"/>
        <dbReference type="EC" id="2.7.11.1"/>
    </reaction>
</comment>
<reference evidence="26" key="1">
    <citation type="submission" date="2020-03" db="EMBL/GenBank/DDBJ databases">
        <title>A high-quality chromosome-level genome assembly of a woody plant with both climbing and erect habits, Rhamnella rubrinervis.</title>
        <authorList>
            <person name="Lu Z."/>
            <person name="Yang Y."/>
            <person name="Zhu X."/>
            <person name="Sun Y."/>
        </authorList>
    </citation>
    <scope>NUCLEOTIDE SEQUENCE</scope>
    <source>
        <strain evidence="26">BYM</strain>
        <tissue evidence="26">Leaf</tissue>
    </source>
</reference>
<evidence type="ECO:0000259" key="25">
    <source>
        <dbReference type="PROSITE" id="PS50011"/>
    </source>
</evidence>
<comment type="subcellular location">
    <subcellularLocation>
        <location evidence="2">Cell membrane</location>
    </subcellularLocation>
    <subcellularLocation>
        <location evidence="3">Membrane</location>
        <topology evidence="3">Single-pass type I membrane protein</topology>
    </subcellularLocation>
    <subcellularLocation>
        <location evidence="1">Secreted</location>
        <location evidence="1">Cell wall</location>
    </subcellularLocation>
</comment>
<evidence type="ECO:0000256" key="15">
    <source>
        <dbReference type="ARBA" id="ARBA00022840"/>
    </source>
</evidence>
<dbReference type="InterPro" id="IPR001611">
    <property type="entry name" value="Leu-rich_rpt"/>
</dbReference>
<evidence type="ECO:0000256" key="14">
    <source>
        <dbReference type="ARBA" id="ARBA00022777"/>
    </source>
</evidence>
<evidence type="ECO:0000256" key="21">
    <source>
        <dbReference type="ARBA" id="ARBA00047899"/>
    </source>
</evidence>
<dbReference type="InterPro" id="IPR055414">
    <property type="entry name" value="LRR_R13L4/SHOC2-like"/>
</dbReference>
<keyword evidence="18" id="KW-0675">Receptor</keyword>
<dbReference type="SUPFAM" id="SSF52047">
    <property type="entry name" value="RNI-like"/>
    <property type="match status" value="2"/>
</dbReference>
<keyword evidence="8" id="KW-0433">Leucine-rich repeat</keyword>
<evidence type="ECO:0000256" key="6">
    <source>
        <dbReference type="ARBA" id="ARBA00022527"/>
    </source>
</evidence>
<dbReference type="SMART" id="SM00369">
    <property type="entry name" value="LRR_TYP"/>
    <property type="match status" value="10"/>
</dbReference>
<evidence type="ECO:0000313" key="27">
    <source>
        <dbReference type="Proteomes" id="UP000796880"/>
    </source>
</evidence>
<dbReference type="InterPro" id="IPR017441">
    <property type="entry name" value="Protein_kinase_ATP_BS"/>
</dbReference>
<dbReference type="Pfam" id="PF00069">
    <property type="entry name" value="Pkinase"/>
    <property type="match status" value="1"/>
</dbReference>
<keyword evidence="17" id="KW-0472">Membrane</keyword>
<dbReference type="PROSITE" id="PS50011">
    <property type="entry name" value="PROTEIN_KINASE_DOM"/>
    <property type="match status" value="1"/>
</dbReference>
<keyword evidence="6" id="KW-0723">Serine/threonine-protein kinase</keyword>
<evidence type="ECO:0000256" key="12">
    <source>
        <dbReference type="ARBA" id="ARBA00022737"/>
    </source>
</evidence>
<keyword evidence="11 24" id="KW-0732">Signal</keyword>
<evidence type="ECO:0000256" key="2">
    <source>
        <dbReference type="ARBA" id="ARBA00004236"/>
    </source>
</evidence>
<gene>
    <name evidence="26" type="ORF">FNV43_RR00150</name>
</gene>
<dbReference type="InterPro" id="IPR011009">
    <property type="entry name" value="Kinase-like_dom_sf"/>
</dbReference>
<evidence type="ECO:0000256" key="22">
    <source>
        <dbReference type="ARBA" id="ARBA00048679"/>
    </source>
</evidence>
<dbReference type="SMART" id="SM00365">
    <property type="entry name" value="LRR_SD22"/>
    <property type="match status" value="7"/>
</dbReference>
<dbReference type="Gene3D" id="3.80.10.10">
    <property type="entry name" value="Ribonuclease Inhibitor"/>
    <property type="match status" value="4"/>
</dbReference>
<keyword evidence="7" id="KW-0597">Phosphoprotein</keyword>
<keyword evidence="14" id="KW-0418">Kinase</keyword>
<evidence type="ECO:0000256" key="1">
    <source>
        <dbReference type="ARBA" id="ARBA00004191"/>
    </source>
</evidence>
<accession>A0A8K0HQ28</accession>
<evidence type="ECO:0000256" key="18">
    <source>
        <dbReference type="ARBA" id="ARBA00023170"/>
    </source>
</evidence>
<dbReference type="Pfam" id="PF08263">
    <property type="entry name" value="LRRNT_2"/>
    <property type="match status" value="1"/>
</dbReference>